<sequence>MRTLSTASAGGSVTSMGPGQAAGTRLQALSRPAGRLLFIVHRTANAHKSTGDLALVEIPMAGADMVGWSIKETGKLIKLCIEFQKEYSKGGQGASRHLSDLSTRIENFEAILEQLKTQVKLHDSKLYINYTSIENTLKDCKTFFEKRPIYLKAPEQRSPREKFQCTVEYIHSAKDEVDQLCKKVESHYHSINAYVGLLNMKYNTQHLQQNDDLTEKVDRIDTKLNLILRQHRHYSMDEITPVIMMGPSKSSTSLTVDQAASKQLADLEIDYAILNDLRKKSATESETQALSSMISDLRSLKDRVKNLAERTGNMDAQQRKRGEPAVKHTDPGFVSYPENRFYRDTNDDHDPEEEAVEEERMLIKALDSGDSAVAFSDYKSAASTAGRASTSTEPLSPGEKPKDMFEKDEVRIEEFEDVEIDMAVGKGRKAFPCTLQVVFCNNHLTELSAKHLECSGIQLPVIIFGNNHPRTMPNILYRGQNAPIRHCVTPMGVNSAICKAIYPACAPEYKFASKEESERFQAFMLGKTLLFSANVKSIKSKYTDPESKLSVLRIWRDSPNPNDTLLSNHSLMYYYNTARKLERQRPIEISLTEFEWPPRKGFEPLELKFKECKGADKEYLRIQFLEDATKLCSYLQSLNMNIGGLQHAKSHGAQSNLVLSWHSGGGQTPPITSSRRTQGSPAPPPHSTIMSGPRKGLEIVSRR</sequence>
<gene>
    <name evidence="3" type="ORF">NA56DRAFT_752571</name>
</gene>
<feature type="compositionally biased region" description="Low complexity" evidence="2">
    <location>
        <begin position="382"/>
        <end position="392"/>
    </location>
</feature>
<feature type="compositionally biased region" description="Polar residues" evidence="2">
    <location>
        <begin position="1"/>
        <end position="17"/>
    </location>
</feature>
<feature type="compositionally biased region" description="Basic and acidic residues" evidence="2">
    <location>
        <begin position="317"/>
        <end position="330"/>
    </location>
</feature>
<evidence type="ECO:0000256" key="2">
    <source>
        <dbReference type="SAM" id="MobiDB-lite"/>
    </source>
</evidence>
<feature type="region of interest" description="Disordered" evidence="2">
    <location>
        <begin position="1"/>
        <end position="24"/>
    </location>
</feature>
<feature type="compositionally biased region" description="Polar residues" evidence="2">
    <location>
        <begin position="669"/>
        <end position="680"/>
    </location>
</feature>
<proteinExistence type="predicted"/>
<evidence type="ECO:0000313" key="3">
    <source>
        <dbReference type="EMBL" id="PMD17220.1"/>
    </source>
</evidence>
<protein>
    <submittedName>
        <fullName evidence="3">Uncharacterized protein</fullName>
    </submittedName>
</protein>
<dbReference type="EMBL" id="KZ613501">
    <property type="protein sequence ID" value="PMD17220.1"/>
    <property type="molecule type" value="Genomic_DNA"/>
</dbReference>
<keyword evidence="4" id="KW-1185">Reference proteome</keyword>
<dbReference type="OrthoDB" id="10469395at2759"/>
<feature type="coiled-coil region" evidence="1">
    <location>
        <begin position="98"/>
        <end position="125"/>
    </location>
</feature>
<keyword evidence="1" id="KW-0175">Coiled coil</keyword>
<name>A0A2J6PT60_9HELO</name>
<dbReference type="AlphaFoldDB" id="A0A2J6PT60"/>
<feature type="region of interest" description="Disordered" evidence="2">
    <location>
        <begin position="312"/>
        <end position="353"/>
    </location>
</feature>
<dbReference type="Proteomes" id="UP000235672">
    <property type="component" value="Unassembled WGS sequence"/>
</dbReference>
<organism evidence="3 4">
    <name type="scientific">Hyaloscypha hepaticicola</name>
    <dbReference type="NCBI Taxonomy" id="2082293"/>
    <lineage>
        <taxon>Eukaryota</taxon>
        <taxon>Fungi</taxon>
        <taxon>Dikarya</taxon>
        <taxon>Ascomycota</taxon>
        <taxon>Pezizomycotina</taxon>
        <taxon>Leotiomycetes</taxon>
        <taxon>Helotiales</taxon>
        <taxon>Hyaloscyphaceae</taxon>
        <taxon>Hyaloscypha</taxon>
    </lineage>
</organism>
<feature type="region of interest" description="Disordered" evidence="2">
    <location>
        <begin position="659"/>
        <end position="703"/>
    </location>
</feature>
<evidence type="ECO:0000256" key="1">
    <source>
        <dbReference type="SAM" id="Coils"/>
    </source>
</evidence>
<accession>A0A2J6PT60</accession>
<reference evidence="3 4" key="1">
    <citation type="submission" date="2016-05" db="EMBL/GenBank/DDBJ databases">
        <title>A degradative enzymes factory behind the ericoid mycorrhizal symbiosis.</title>
        <authorList>
            <consortium name="DOE Joint Genome Institute"/>
            <person name="Martino E."/>
            <person name="Morin E."/>
            <person name="Grelet G."/>
            <person name="Kuo A."/>
            <person name="Kohler A."/>
            <person name="Daghino S."/>
            <person name="Barry K."/>
            <person name="Choi C."/>
            <person name="Cichocki N."/>
            <person name="Clum A."/>
            <person name="Copeland A."/>
            <person name="Hainaut M."/>
            <person name="Haridas S."/>
            <person name="Labutti K."/>
            <person name="Lindquist E."/>
            <person name="Lipzen A."/>
            <person name="Khouja H.-R."/>
            <person name="Murat C."/>
            <person name="Ohm R."/>
            <person name="Olson A."/>
            <person name="Spatafora J."/>
            <person name="Veneault-Fourrey C."/>
            <person name="Henrissat B."/>
            <person name="Grigoriev I."/>
            <person name="Martin F."/>
            <person name="Perotto S."/>
        </authorList>
    </citation>
    <scope>NUCLEOTIDE SEQUENCE [LARGE SCALE GENOMIC DNA]</scope>
    <source>
        <strain evidence="3 4">UAMH 7357</strain>
    </source>
</reference>
<feature type="region of interest" description="Disordered" evidence="2">
    <location>
        <begin position="382"/>
        <end position="402"/>
    </location>
</feature>
<evidence type="ECO:0000313" key="4">
    <source>
        <dbReference type="Proteomes" id="UP000235672"/>
    </source>
</evidence>